<accession>A0A9N9E395</accession>
<feature type="non-terminal residue" evidence="1">
    <location>
        <position position="1"/>
    </location>
</feature>
<sequence>RHEFSKNDQERGKSSLSLVAAVHWKLTKVCENRQDCGAVEYPLRDHRFFPIVSPSFSTSINHRHVFSHRHLPNHFFVSMMIAMPGNFENVPTRNTYETRIPASPWDKRLANTSSTPSKRTTKGYIPNTPLEVILSVPVN</sequence>
<name>A0A9N9E395_9GLOM</name>
<keyword evidence="2" id="KW-1185">Reference proteome</keyword>
<dbReference type="Proteomes" id="UP000789572">
    <property type="component" value="Unassembled WGS sequence"/>
</dbReference>
<comment type="caution">
    <text evidence="1">The sequence shown here is derived from an EMBL/GenBank/DDBJ whole genome shotgun (WGS) entry which is preliminary data.</text>
</comment>
<reference evidence="1" key="1">
    <citation type="submission" date="2021-06" db="EMBL/GenBank/DDBJ databases">
        <authorList>
            <person name="Kallberg Y."/>
            <person name="Tangrot J."/>
            <person name="Rosling A."/>
        </authorList>
    </citation>
    <scope>NUCLEOTIDE SEQUENCE</scope>
    <source>
        <strain evidence="1">IA702</strain>
    </source>
</reference>
<dbReference type="EMBL" id="CAJVPJ010005044">
    <property type="protein sequence ID" value="CAG8658121.1"/>
    <property type="molecule type" value="Genomic_DNA"/>
</dbReference>
<proteinExistence type="predicted"/>
<organism evidence="1 2">
    <name type="scientific">Paraglomus occultum</name>
    <dbReference type="NCBI Taxonomy" id="144539"/>
    <lineage>
        <taxon>Eukaryota</taxon>
        <taxon>Fungi</taxon>
        <taxon>Fungi incertae sedis</taxon>
        <taxon>Mucoromycota</taxon>
        <taxon>Glomeromycotina</taxon>
        <taxon>Glomeromycetes</taxon>
        <taxon>Paraglomerales</taxon>
        <taxon>Paraglomeraceae</taxon>
        <taxon>Paraglomus</taxon>
    </lineage>
</organism>
<protein>
    <submittedName>
        <fullName evidence="1">8717_t:CDS:1</fullName>
    </submittedName>
</protein>
<dbReference type="AlphaFoldDB" id="A0A9N9E395"/>
<evidence type="ECO:0000313" key="1">
    <source>
        <dbReference type="EMBL" id="CAG8658121.1"/>
    </source>
</evidence>
<gene>
    <name evidence="1" type="ORF">POCULU_LOCUS10312</name>
</gene>
<evidence type="ECO:0000313" key="2">
    <source>
        <dbReference type="Proteomes" id="UP000789572"/>
    </source>
</evidence>
<feature type="non-terminal residue" evidence="1">
    <location>
        <position position="139"/>
    </location>
</feature>